<gene>
    <name evidence="3" type="ORF">ACFPME_00350</name>
</gene>
<keyword evidence="4" id="KW-1185">Reference proteome</keyword>
<keyword evidence="1" id="KW-0732">Signal</keyword>
<evidence type="ECO:0000259" key="2">
    <source>
        <dbReference type="PROSITE" id="PS51819"/>
    </source>
</evidence>
<dbReference type="Proteomes" id="UP001596013">
    <property type="component" value="Unassembled WGS sequence"/>
</dbReference>
<dbReference type="Gene3D" id="3.10.180.10">
    <property type="entry name" value="2,3-Dihydroxybiphenyl 1,2-Dioxygenase, domain 1"/>
    <property type="match status" value="1"/>
</dbReference>
<dbReference type="InterPro" id="IPR029068">
    <property type="entry name" value="Glyas_Bleomycin-R_OHBP_Dase"/>
</dbReference>
<feature type="chain" id="PRO_5046006740" evidence="1">
    <location>
        <begin position="28"/>
        <end position="172"/>
    </location>
</feature>
<dbReference type="EMBL" id="JBHSMK010000002">
    <property type="protein sequence ID" value="MFC5434997.1"/>
    <property type="molecule type" value="Genomic_DNA"/>
</dbReference>
<organism evidence="3 4">
    <name type="scientific">Rhodanobacter umsongensis</name>
    <dbReference type="NCBI Taxonomy" id="633153"/>
    <lineage>
        <taxon>Bacteria</taxon>
        <taxon>Pseudomonadati</taxon>
        <taxon>Pseudomonadota</taxon>
        <taxon>Gammaproteobacteria</taxon>
        <taxon>Lysobacterales</taxon>
        <taxon>Rhodanobacteraceae</taxon>
        <taxon>Rhodanobacter</taxon>
    </lineage>
</organism>
<comment type="caution">
    <text evidence="3">The sequence shown here is derived from an EMBL/GenBank/DDBJ whole genome shotgun (WGS) entry which is preliminary data.</text>
</comment>
<dbReference type="InterPro" id="IPR037523">
    <property type="entry name" value="VOC_core"/>
</dbReference>
<name>A0ABW0JGS2_9GAMM</name>
<feature type="signal peptide" evidence="1">
    <location>
        <begin position="1"/>
        <end position="27"/>
    </location>
</feature>
<dbReference type="RefSeq" id="WP_377300883.1">
    <property type="nucleotide sequence ID" value="NZ_JBHSMK010000002.1"/>
</dbReference>
<evidence type="ECO:0000313" key="4">
    <source>
        <dbReference type="Proteomes" id="UP001596013"/>
    </source>
</evidence>
<sequence>MKNSLLSLLAVAALGVAAFLAPWSSPAATFHDADYVRIGVPDLAQAVSFFQDVLDCQLVGATPATSSMRNASSRLLVCEAGSIVELVDDRTGVRSSSRQRVAGTDGEPIRFISGNVAHADQWLRGAGVRVVGPSQKLRSGPFVGMTAVNFVSPWGLRLQLVGPDTNVAASGR</sequence>
<evidence type="ECO:0000313" key="3">
    <source>
        <dbReference type="EMBL" id="MFC5434997.1"/>
    </source>
</evidence>
<reference evidence="4" key="1">
    <citation type="journal article" date="2019" name="Int. J. Syst. Evol. Microbiol.">
        <title>The Global Catalogue of Microorganisms (GCM) 10K type strain sequencing project: providing services to taxonomists for standard genome sequencing and annotation.</title>
        <authorList>
            <consortium name="The Broad Institute Genomics Platform"/>
            <consortium name="The Broad Institute Genome Sequencing Center for Infectious Disease"/>
            <person name="Wu L."/>
            <person name="Ma J."/>
        </authorList>
    </citation>
    <scope>NUCLEOTIDE SEQUENCE [LARGE SCALE GENOMIC DNA]</scope>
    <source>
        <strain evidence="4">JCM 17130</strain>
    </source>
</reference>
<dbReference type="CDD" id="cd06587">
    <property type="entry name" value="VOC"/>
    <property type="match status" value="1"/>
</dbReference>
<dbReference type="SUPFAM" id="SSF54593">
    <property type="entry name" value="Glyoxalase/Bleomycin resistance protein/Dihydroxybiphenyl dioxygenase"/>
    <property type="match status" value="1"/>
</dbReference>
<dbReference type="PROSITE" id="PS51819">
    <property type="entry name" value="VOC"/>
    <property type="match status" value="1"/>
</dbReference>
<accession>A0ABW0JGS2</accession>
<evidence type="ECO:0000256" key="1">
    <source>
        <dbReference type="SAM" id="SignalP"/>
    </source>
</evidence>
<feature type="domain" description="VOC" evidence="2">
    <location>
        <begin position="32"/>
        <end position="163"/>
    </location>
</feature>
<proteinExistence type="predicted"/>
<protein>
    <submittedName>
        <fullName evidence="3">VOC family protein</fullName>
    </submittedName>
</protein>